<dbReference type="Pfam" id="PF05960">
    <property type="entry name" value="DUF885"/>
    <property type="match status" value="1"/>
</dbReference>
<evidence type="ECO:0000313" key="2">
    <source>
        <dbReference type="EMBL" id="RHC12213.1"/>
    </source>
</evidence>
<name>A0A413YT40_9FIRM</name>
<evidence type="ECO:0000256" key="1">
    <source>
        <dbReference type="SAM" id="Phobius"/>
    </source>
</evidence>
<protein>
    <submittedName>
        <fullName evidence="2">DUF885 domain-containing protein</fullName>
    </submittedName>
</protein>
<dbReference type="InterPro" id="IPR010281">
    <property type="entry name" value="DUF885"/>
</dbReference>
<keyword evidence="1" id="KW-1133">Transmembrane helix</keyword>
<sequence length="627" mass="71549">MIQYVNNKSIFLIILIKTEMRISMRNKQICLLHQFLNKAVSLLIIFIMVITLSGCSLPWNHKQISENITSAAEDNADFTEYVNNLFADLLSADMVSLHAYVEHPKDFGINDYEITLGRYDLDNPDDSSDYTDIISTLKSFDRSTLSAKQQITLDELLMYMENALEYSDLYMFNTQLQTTTGIHVQLPLLFAEYTFEEKKDIDEYIELLCDVDGYFENMSAFEKLRADNGYFMEDTLADEVIESCNSFLETAGSENGALISTFNEKLASVDGLSSQDIADYKAKNVSAVNEHVIPGYQSLVNALTSLKGSNRYSGGLCNYPDGSRYFEYILSSTLGWSKSVDEYDKLVDSYLKKYMLKMQSLALKDSSILDKFDTFSFNMTDPVGILTDLKKRITDDFPEIPDVNYNIKYVSKALEDYTSPAMYFIPQLDNLDINSIYINSSGTSASELYPTLAHEGYPGHMYQTQYFAATNPDWIRYILAPGGYVEGWASYVEVLSYNYAQTGNDALNKMYAANYATVLCLYAKGDIGVNYYGWSEDDVYRFISQYGFDDKSVAHEMYYAFVSDPGNYCKYVLGMLGFEQLKTKAQSELSDKFNLKNFHQYVLDMGPVQFDILFNNLDAWIKKEKYN</sequence>
<keyword evidence="1" id="KW-0812">Transmembrane</keyword>
<keyword evidence="1" id="KW-0472">Membrane</keyword>
<dbReference type="EMBL" id="QSHM01000013">
    <property type="protein sequence ID" value="RHC12213.1"/>
    <property type="molecule type" value="Genomic_DNA"/>
</dbReference>
<accession>A0A413YT40</accession>
<dbReference type="Proteomes" id="UP000285844">
    <property type="component" value="Unassembled WGS sequence"/>
</dbReference>
<evidence type="ECO:0000313" key="3">
    <source>
        <dbReference type="Proteomes" id="UP000285844"/>
    </source>
</evidence>
<dbReference type="PANTHER" id="PTHR33361:SF2">
    <property type="entry name" value="DUF885 DOMAIN-CONTAINING PROTEIN"/>
    <property type="match status" value="1"/>
</dbReference>
<reference evidence="2 3" key="1">
    <citation type="submission" date="2018-08" db="EMBL/GenBank/DDBJ databases">
        <title>A genome reference for cultivated species of the human gut microbiota.</title>
        <authorList>
            <person name="Zou Y."/>
            <person name="Xue W."/>
            <person name="Luo G."/>
        </authorList>
    </citation>
    <scope>NUCLEOTIDE SEQUENCE [LARGE SCALE GENOMIC DNA]</scope>
    <source>
        <strain evidence="2 3">AM37-3BH</strain>
    </source>
</reference>
<feature type="transmembrane region" description="Helical" evidence="1">
    <location>
        <begin position="35"/>
        <end position="59"/>
    </location>
</feature>
<dbReference type="PANTHER" id="PTHR33361">
    <property type="entry name" value="GLR0591 PROTEIN"/>
    <property type="match status" value="1"/>
</dbReference>
<proteinExistence type="predicted"/>
<gene>
    <name evidence="2" type="ORF">DW858_10745</name>
</gene>
<dbReference type="AlphaFoldDB" id="A0A413YT40"/>
<comment type="caution">
    <text evidence="2">The sequence shown here is derived from an EMBL/GenBank/DDBJ whole genome shotgun (WGS) entry which is preliminary data.</text>
</comment>
<organism evidence="2 3">
    <name type="scientific">Lachnospira eligens</name>
    <dbReference type="NCBI Taxonomy" id="39485"/>
    <lineage>
        <taxon>Bacteria</taxon>
        <taxon>Bacillati</taxon>
        <taxon>Bacillota</taxon>
        <taxon>Clostridia</taxon>
        <taxon>Lachnospirales</taxon>
        <taxon>Lachnospiraceae</taxon>
        <taxon>Lachnospira</taxon>
    </lineage>
</organism>